<dbReference type="Proteomes" id="UP000005737">
    <property type="component" value="Unassembled WGS sequence"/>
</dbReference>
<name>H2CLB8_9LEPT</name>
<feature type="chain" id="PRO_5003560875" description="Lipocalin-like domain-containing protein" evidence="1">
    <location>
        <begin position="24"/>
        <end position="141"/>
    </location>
</feature>
<accession>H2CLB8</accession>
<dbReference type="AlphaFoldDB" id="H2CLB8"/>
<evidence type="ECO:0000256" key="1">
    <source>
        <dbReference type="SAM" id="SignalP"/>
    </source>
</evidence>
<organism evidence="2 3">
    <name type="scientific">Leptonema illini DSM 21528</name>
    <dbReference type="NCBI Taxonomy" id="929563"/>
    <lineage>
        <taxon>Bacteria</taxon>
        <taxon>Pseudomonadati</taxon>
        <taxon>Spirochaetota</taxon>
        <taxon>Spirochaetia</taxon>
        <taxon>Leptospirales</taxon>
        <taxon>Leptospiraceae</taxon>
        <taxon>Leptonema</taxon>
    </lineage>
</organism>
<keyword evidence="3" id="KW-1185">Reference proteome</keyword>
<sequence>MKRFLLWAGILFLLSCVSRPDAALCPDPSEKSRIVGFWEMEKSVGDWNQYEWVADLLLITNQRGGCFFYCFGYTSRGEPVITGKWSVRGNEVLFETDRREVTTVFFDNDSHDLLLFRQHEGDGSLLIYKKVDCDKTCKDYQ</sequence>
<evidence type="ECO:0000313" key="2">
    <source>
        <dbReference type="EMBL" id="EHQ04715.1"/>
    </source>
</evidence>
<proteinExistence type="predicted"/>
<dbReference type="EMBL" id="JH597774">
    <property type="protein sequence ID" value="EHQ04715.1"/>
    <property type="molecule type" value="Genomic_DNA"/>
</dbReference>
<dbReference type="HOGENOM" id="CLU_1822964_0_0_12"/>
<dbReference type="RefSeq" id="WP_002775653.1">
    <property type="nucleotide sequence ID" value="NZ_JH597774.1"/>
</dbReference>
<reference evidence="2 3" key="1">
    <citation type="submission" date="2011-10" db="EMBL/GenBank/DDBJ databases">
        <title>The Improved High-Quality Draft genome of Leptonema illini DSM 21528.</title>
        <authorList>
            <consortium name="US DOE Joint Genome Institute (JGI-PGF)"/>
            <person name="Lucas S."/>
            <person name="Copeland A."/>
            <person name="Lapidus A."/>
            <person name="Glavina del Rio T."/>
            <person name="Dalin E."/>
            <person name="Tice H."/>
            <person name="Bruce D."/>
            <person name="Goodwin L."/>
            <person name="Pitluck S."/>
            <person name="Peters L."/>
            <person name="Mikhailova N."/>
            <person name="Held B."/>
            <person name="Kyrpides N."/>
            <person name="Mavromatis K."/>
            <person name="Ivanova N."/>
            <person name="Markowitz V."/>
            <person name="Cheng J.-F."/>
            <person name="Hugenholtz P."/>
            <person name="Woyke T."/>
            <person name="Wu D."/>
            <person name="Gronow S."/>
            <person name="Wellnitz S."/>
            <person name="Brambilla E.-M."/>
            <person name="Klenk H.-P."/>
            <person name="Eisen J.A."/>
        </authorList>
    </citation>
    <scope>NUCLEOTIDE SEQUENCE [LARGE SCALE GENOMIC DNA]</scope>
    <source>
        <strain evidence="2 3">DSM 21528</strain>
    </source>
</reference>
<evidence type="ECO:0000313" key="3">
    <source>
        <dbReference type="Proteomes" id="UP000005737"/>
    </source>
</evidence>
<protein>
    <recommendedName>
        <fullName evidence="4">Lipocalin-like domain-containing protein</fullName>
    </recommendedName>
</protein>
<keyword evidence="1" id="KW-0732">Signal</keyword>
<dbReference type="PROSITE" id="PS51257">
    <property type="entry name" value="PROKAR_LIPOPROTEIN"/>
    <property type="match status" value="1"/>
</dbReference>
<evidence type="ECO:0008006" key="4">
    <source>
        <dbReference type="Google" id="ProtNLM"/>
    </source>
</evidence>
<feature type="signal peptide" evidence="1">
    <location>
        <begin position="1"/>
        <end position="23"/>
    </location>
</feature>
<gene>
    <name evidence="2" type="ORF">Lepil_4051</name>
</gene>